<reference evidence="8 9" key="1">
    <citation type="submission" date="2019-06" db="EMBL/GenBank/DDBJ databases">
        <title>YIM 131921 draft genome.</title>
        <authorList>
            <person name="Jiang L."/>
        </authorList>
    </citation>
    <scope>NUCLEOTIDE SEQUENCE [LARGE SCALE GENOMIC DNA]</scope>
    <source>
        <strain evidence="8 9">YIM 131921</strain>
    </source>
</reference>
<evidence type="ECO:0000256" key="6">
    <source>
        <dbReference type="SAM" id="Phobius"/>
    </source>
</evidence>
<evidence type="ECO:0000256" key="2">
    <source>
        <dbReference type="ARBA" id="ARBA00022475"/>
    </source>
</evidence>
<dbReference type="PANTHER" id="PTHR42709:SF6">
    <property type="entry name" value="UNDECAPRENYL PHOSPHATE TRANSPORTER A"/>
    <property type="match status" value="1"/>
</dbReference>
<keyword evidence="3 6" id="KW-0812">Transmembrane</keyword>
<keyword evidence="9" id="KW-1185">Reference proteome</keyword>
<dbReference type="EMBL" id="VDFU01000033">
    <property type="protein sequence ID" value="TNC46722.1"/>
    <property type="molecule type" value="Genomic_DNA"/>
</dbReference>
<gene>
    <name evidence="8" type="ORF">FHG66_18380</name>
</gene>
<keyword evidence="2" id="KW-1003">Cell membrane</keyword>
<evidence type="ECO:0000256" key="3">
    <source>
        <dbReference type="ARBA" id="ARBA00022692"/>
    </source>
</evidence>
<protein>
    <recommendedName>
        <fullName evidence="7">VTT domain-containing protein</fullName>
    </recommendedName>
</protein>
<feature type="transmembrane region" description="Helical" evidence="6">
    <location>
        <begin position="37"/>
        <end position="64"/>
    </location>
</feature>
<organism evidence="8 9">
    <name type="scientific">Rubellimicrobium rubrum</name>
    <dbReference type="NCBI Taxonomy" id="2585369"/>
    <lineage>
        <taxon>Bacteria</taxon>
        <taxon>Pseudomonadati</taxon>
        <taxon>Pseudomonadota</taxon>
        <taxon>Alphaproteobacteria</taxon>
        <taxon>Rhodobacterales</taxon>
        <taxon>Roseobacteraceae</taxon>
        <taxon>Rubellimicrobium</taxon>
    </lineage>
</organism>
<dbReference type="OrthoDB" id="9782291at2"/>
<dbReference type="GO" id="GO:0005886">
    <property type="term" value="C:plasma membrane"/>
    <property type="evidence" value="ECO:0007669"/>
    <property type="project" value="UniProtKB-SubCell"/>
</dbReference>
<dbReference type="InterPro" id="IPR051311">
    <property type="entry name" value="DedA_domain"/>
</dbReference>
<dbReference type="PANTHER" id="PTHR42709">
    <property type="entry name" value="ALKALINE PHOSPHATASE LIKE PROTEIN"/>
    <property type="match status" value="1"/>
</dbReference>
<keyword evidence="4 6" id="KW-1133">Transmembrane helix</keyword>
<evidence type="ECO:0000256" key="4">
    <source>
        <dbReference type="ARBA" id="ARBA00022989"/>
    </source>
</evidence>
<sequence length="135" mass="14018">MTEWLLALVPTWGPWLLAACTYLACLALPVPASILLLAAGGFAAAGDLSLVAAIIATLAAAFLGDQTMYAVGRRGGAGLLDRMGSRAQPIARARDLLARRGAVVVFLSRWLISALGPYVNLAAGASGMGWARFTF</sequence>
<accession>A0A5C4MME0</accession>
<dbReference type="RefSeq" id="WP_139078513.1">
    <property type="nucleotide sequence ID" value="NZ_VDFU01000033.1"/>
</dbReference>
<dbReference type="AlphaFoldDB" id="A0A5C4MME0"/>
<evidence type="ECO:0000313" key="9">
    <source>
        <dbReference type="Proteomes" id="UP000305887"/>
    </source>
</evidence>
<comment type="caution">
    <text evidence="8">The sequence shown here is derived from an EMBL/GenBank/DDBJ whole genome shotgun (WGS) entry which is preliminary data.</text>
</comment>
<evidence type="ECO:0000256" key="5">
    <source>
        <dbReference type="ARBA" id="ARBA00023136"/>
    </source>
</evidence>
<keyword evidence="5 6" id="KW-0472">Membrane</keyword>
<evidence type="ECO:0000256" key="1">
    <source>
        <dbReference type="ARBA" id="ARBA00004651"/>
    </source>
</evidence>
<evidence type="ECO:0000259" key="7">
    <source>
        <dbReference type="Pfam" id="PF09335"/>
    </source>
</evidence>
<evidence type="ECO:0000313" key="8">
    <source>
        <dbReference type="EMBL" id="TNC46722.1"/>
    </source>
</evidence>
<dbReference type="Pfam" id="PF09335">
    <property type="entry name" value="VTT_dom"/>
    <property type="match status" value="1"/>
</dbReference>
<proteinExistence type="predicted"/>
<dbReference type="InterPro" id="IPR032816">
    <property type="entry name" value="VTT_dom"/>
</dbReference>
<feature type="domain" description="VTT" evidence="7">
    <location>
        <begin position="30"/>
        <end position="135"/>
    </location>
</feature>
<comment type="subcellular location">
    <subcellularLocation>
        <location evidence="1">Cell membrane</location>
        <topology evidence="1">Multi-pass membrane protein</topology>
    </subcellularLocation>
</comment>
<name>A0A5C4MME0_9RHOB</name>
<dbReference type="Proteomes" id="UP000305887">
    <property type="component" value="Unassembled WGS sequence"/>
</dbReference>